<feature type="active site" description="Proton donor/acceptor" evidence="2">
    <location>
        <position position="88"/>
    </location>
</feature>
<dbReference type="Proteomes" id="UP000308199">
    <property type="component" value="Unassembled WGS sequence"/>
</dbReference>
<dbReference type="InterPro" id="IPR029033">
    <property type="entry name" value="His_PPase_superfam"/>
</dbReference>
<dbReference type="InterPro" id="IPR051695">
    <property type="entry name" value="Phosphoglycerate_Mutase"/>
</dbReference>
<evidence type="ECO:0000256" key="1">
    <source>
        <dbReference type="ARBA" id="ARBA00022801"/>
    </source>
</evidence>
<keyword evidence="5" id="KW-1185">Reference proteome</keyword>
<feature type="binding site" evidence="3">
    <location>
        <position position="63"/>
    </location>
    <ligand>
        <name>substrate</name>
    </ligand>
</feature>
<dbReference type="InterPro" id="IPR013078">
    <property type="entry name" value="His_Pase_superF_clade-1"/>
</dbReference>
<keyword evidence="1" id="KW-0378">Hydrolase</keyword>
<evidence type="ECO:0000256" key="2">
    <source>
        <dbReference type="PIRSR" id="PIRSR613078-1"/>
    </source>
</evidence>
<dbReference type="Pfam" id="PF00300">
    <property type="entry name" value="His_Phos_1"/>
    <property type="match status" value="1"/>
</dbReference>
<proteinExistence type="predicted"/>
<accession>A0A4S4KX85</accession>
<evidence type="ECO:0008006" key="6">
    <source>
        <dbReference type="Google" id="ProtNLM"/>
    </source>
</evidence>
<dbReference type="PANTHER" id="PTHR46517:SF1">
    <property type="entry name" value="FRUCTOSE-2,6-BISPHOSPHATASE TIGAR"/>
    <property type="match status" value="1"/>
</dbReference>
<comment type="caution">
    <text evidence="4">The sequence shown here is derived from an EMBL/GenBank/DDBJ whole genome shotgun (WGS) entry which is preliminary data.</text>
</comment>
<dbReference type="GO" id="GO:0004331">
    <property type="term" value="F:fructose-2,6-bisphosphate 2-phosphatase activity"/>
    <property type="evidence" value="ECO:0007669"/>
    <property type="project" value="TreeGrafter"/>
</dbReference>
<gene>
    <name evidence="4" type="ORF">EW145_g6269</name>
</gene>
<feature type="active site" description="Tele-phosphohistidine intermediate" evidence="2">
    <location>
        <position position="14"/>
    </location>
</feature>
<dbReference type="OrthoDB" id="354304at2759"/>
<dbReference type="Gene3D" id="3.40.50.1240">
    <property type="entry name" value="Phosphoglycerate mutase-like"/>
    <property type="match status" value="1"/>
</dbReference>
<protein>
    <recommendedName>
        <fullName evidence="6">Phosphoglycerate mutase-like protein</fullName>
    </recommendedName>
</protein>
<sequence>MTSHPVVRVYLVRHGETNENRMRIIQGQMDTDLNLGGVDQARLCGEALKDVRFCLAFTSDLKRAFKTAELIMQYHPNVKLVQHVGLRERYMGELQGVRVGGYDRSKLPKSVETSEAFTRRTLAWWEEAIGQHLPNISIPPGSEPLHVLAVSHGAFIASLCQVLVMAKVIEAPPDMFFGRCFNTSITTIDMRVDKCGTLLKYCDVSHLAQPALETNADAELKPN</sequence>
<evidence type="ECO:0000313" key="5">
    <source>
        <dbReference type="Proteomes" id="UP000308199"/>
    </source>
</evidence>
<dbReference type="GO" id="GO:0005829">
    <property type="term" value="C:cytosol"/>
    <property type="evidence" value="ECO:0007669"/>
    <property type="project" value="TreeGrafter"/>
</dbReference>
<dbReference type="EMBL" id="SGPK01000456">
    <property type="protein sequence ID" value="THH03424.1"/>
    <property type="molecule type" value="Genomic_DNA"/>
</dbReference>
<evidence type="ECO:0000256" key="3">
    <source>
        <dbReference type="PIRSR" id="PIRSR613078-2"/>
    </source>
</evidence>
<name>A0A4S4KX85_9AGAM</name>
<dbReference type="PANTHER" id="PTHR46517">
    <property type="entry name" value="FRUCTOSE-2,6-BISPHOSPHATASE TIGAR"/>
    <property type="match status" value="1"/>
</dbReference>
<dbReference type="SMART" id="SM00855">
    <property type="entry name" value="PGAM"/>
    <property type="match status" value="1"/>
</dbReference>
<evidence type="ECO:0000313" key="4">
    <source>
        <dbReference type="EMBL" id="THH03424.1"/>
    </source>
</evidence>
<dbReference type="AlphaFoldDB" id="A0A4S4KX85"/>
<dbReference type="CDD" id="cd07067">
    <property type="entry name" value="HP_PGM_like"/>
    <property type="match status" value="1"/>
</dbReference>
<feature type="binding site" evidence="3">
    <location>
        <begin position="13"/>
        <end position="20"/>
    </location>
    <ligand>
        <name>substrate</name>
    </ligand>
</feature>
<dbReference type="InterPro" id="IPR001345">
    <property type="entry name" value="PG/BPGM_mutase_AS"/>
</dbReference>
<dbReference type="GO" id="GO:0043456">
    <property type="term" value="P:regulation of pentose-phosphate shunt"/>
    <property type="evidence" value="ECO:0007669"/>
    <property type="project" value="TreeGrafter"/>
</dbReference>
<dbReference type="GO" id="GO:0045820">
    <property type="term" value="P:negative regulation of glycolytic process"/>
    <property type="evidence" value="ECO:0007669"/>
    <property type="project" value="TreeGrafter"/>
</dbReference>
<organism evidence="4 5">
    <name type="scientific">Phellinidium pouzarii</name>
    <dbReference type="NCBI Taxonomy" id="167371"/>
    <lineage>
        <taxon>Eukaryota</taxon>
        <taxon>Fungi</taxon>
        <taxon>Dikarya</taxon>
        <taxon>Basidiomycota</taxon>
        <taxon>Agaricomycotina</taxon>
        <taxon>Agaricomycetes</taxon>
        <taxon>Hymenochaetales</taxon>
        <taxon>Hymenochaetaceae</taxon>
        <taxon>Phellinidium</taxon>
    </lineage>
</organism>
<dbReference type="SUPFAM" id="SSF53254">
    <property type="entry name" value="Phosphoglycerate mutase-like"/>
    <property type="match status" value="1"/>
</dbReference>
<dbReference type="PROSITE" id="PS00175">
    <property type="entry name" value="PG_MUTASE"/>
    <property type="match status" value="1"/>
</dbReference>
<reference evidence="4 5" key="1">
    <citation type="submission" date="2019-02" db="EMBL/GenBank/DDBJ databases">
        <title>Genome sequencing of the rare red list fungi Phellinidium pouzarii.</title>
        <authorList>
            <person name="Buettner E."/>
            <person name="Kellner H."/>
        </authorList>
    </citation>
    <scope>NUCLEOTIDE SEQUENCE [LARGE SCALE GENOMIC DNA]</scope>
    <source>
        <strain evidence="4 5">DSM 108285</strain>
    </source>
</reference>